<dbReference type="EMBL" id="BPQB01000014">
    <property type="protein sequence ID" value="GJE89914.1"/>
    <property type="molecule type" value="Genomic_DNA"/>
</dbReference>
<sequence>MHTFTTISALAFVLLAPSVLSGSTSAGGACSPNNTHVDTSTHKLVTECDDKTFCAASANGTAGTCAPRQCRRDEFPWGYGASDALPPLCDRGAFCPDNGGGCQGVRGAGDACEKNRDEQCAPPRDDVAAALASGQNFDGAVCLNSVCMWANVTLGQGCVVDDTTYVDTGPNGQQFGNRIVRHNCRTPQLYCDTNALQCFPTKLLGEGCAMDQECRSYNCVGSVCVDPPGMPHEVKAWQYAVSVTIVVISMAVTATMLVMIHQRVRLRQHRELRDYYYEQISLRQSMFALHRRAAAGGGLGGKKYRD</sequence>
<evidence type="ECO:0000256" key="1">
    <source>
        <dbReference type="SAM" id="Phobius"/>
    </source>
</evidence>
<organism evidence="3 4">
    <name type="scientific">Phanerochaete sordida</name>
    <dbReference type="NCBI Taxonomy" id="48140"/>
    <lineage>
        <taxon>Eukaryota</taxon>
        <taxon>Fungi</taxon>
        <taxon>Dikarya</taxon>
        <taxon>Basidiomycota</taxon>
        <taxon>Agaricomycotina</taxon>
        <taxon>Agaricomycetes</taxon>
        <taxon>Polyporales</taxon>
        <taxon>Phanerochaetaceae</taxon>
        <taxon>Phanerochaete</taxon>
    </lineage>
</organism>
<keyword evidence="4" id="KW-1185">Reference proteome</keyword>
<evidence type="ECO:0000313" key="3">
    <source>
        <dbReference type="EMBL" id="GJE89914.1"/>
    </source>
</evidence>
<dbReference type="AlphaFoldDB" id="A0A9P3G9M3"/>
<dbReference type="Proteomes" id="UP000703269">
    <property type="component" value="Unassembled WGS sequence"/>
</dbReference>
<feature type="chain" id="PRO_5040306793" description="Dickkopf N-terminal cysteine-rich domain-containing protein" evidence="2">
    <location>
        <begin position="22"/>
        <end position="306"/>
    </location>
</feature>
<keyword evidence="1" id="KW-0472">Membrane</keyword>
<accession>A0A9P3G9M3</accession>
<keyword evidence="2" id="KW-0732">Signal</keyword>
<evidence type="ECO:0000256" key="2">
    <source>
        <dbReference type="SAM" id="SignalP"/>
    </source>
</evidence>
<keyword evidence="1" id="KW-1133">Transmembrane helix</keyword>
<feature type="signal peptide" evidence="2">
    <location>
        <begin position="1"/>
        <end position="21"/>
    </location>
</feature>
<protein>
    <recommendedName>
        <fullName evidence="5">Dickkopf N-terminal cysteine-rich domain-containing protein</fullName>
    </recommendedName>
</protein>
<comment type="caution">
    <text evidence="3">The sequence shown here is derived from an EMBL/GenBank/DDBJ whole genome shotgun (WGS) entry which is preliminary data.</text>
</comment>
<proteinExistence type="predicted"/>
<reference evidence="3 4" key="1">
    <citation type="submission" date="2021-08" db="EMBL/GenBank/DDBJ databases">
        <title>Draft Genome Sequence of Phanerochaete sordida strain YK-624.</title>
        <authorList>
            <person name="Mori T."/>
            <person name="Dohra H."/>
            <person name="Suzuki T."/>
            <person name="Kawagishi H."/>
            <person name="Hirai H."/>
        </authorList>
    </citation>
    <scope>NUCLEOTIDE SEQUENCE [LARGE SCALE GENOMIC DNA]</scope>
    <source>
        <strain evidence="3 4">YK-624</strain>
    </source>
</reference>
<evidence type="ECO:0000313" key="4">
    <source>
        <dbReference type="Proteomes" id="UP000703269"/>
    </source>
</evidence>
<dbReference type="OrthoDB" id="195231at2759"/>
<name>A0A9P3G9M3_9APHY</name>
<gene>
    <name evidence="3" type="ORF">PsYK624_060260</name>
</gene>
<keyword evidence="1" id="KW-0812">Transmembrane</keyword>
<feature type="transmembrane region" description="Helical" evidence="1">
    <location>
        <begin position="236"/>
        <end position="260"/>
    </location>
</feature>
<evidence type="ECO:0008006" key="5">
    <source>
        <dbReference type="Google" id="ProtNLM"/>
    </source>
</evidence>